<dbReference type="InterPro" id="IPR012338">
    <property type="entry name" value="Beta-lactam/transpept-like"/>
</dbReference>
<dbReference type="Pfam" id="PF00144">
    <property type="entry name" value="Beta-lactamase"/>
    <property type="match status" value="1"/>
</dbReference>
<dbReference type="SUPFAM" id="SSF56601">
    <property type="entry name" value="beta-lactamase/transpeptidase-like"/>
    <property type="match status" value="1"/>
</dbReference>
<name>A0ABY7WIJ0_9SPHI</name>
<gene>
    <name evidence="4" type="ORF">PQ465_02795</name>
</gene>
<dbReference type="EMBL" id="CP117880">
    <property type="protein sequence ID" value="WDF69320.1"/>
    <property type="molecule type" value="Genomic_DNA"/>
</dbReference>
<dbReference type="PANTHER" id="PTHR46825">
    <property type="entry name" value="D-ALANYL-D-ALANINE-CARBOXYPEPTIDASE/ENDOPEPTIDASE AMPH"/>
    <property type="match status" value="1"/>
</dbReference>
<feature type="domain" description="Beta-lactamase-related" evidence="3">
    <location>
        <begin position="42"/>
        <end position="352"/>
    </location>
</feature>
<evidence type="ECO:0000313" key="5">
    <source>
        <dbReference type="Proteomes" id="UP001221558"/>
    </source>
</evidence>
<dbReference type="Gene3D" id="3.40.710.10">
    <property type="entry name" value="DD-peptidase/beta-lactamase superfamily"/>
    <property type="match status" value="1"/>
</dbReference>
<dbReference type="InterPro" id="IPR001466">
    <property type="entry name" value="Beta-lactam-related"/>
</dbReference>
<reference evidence="4 5" key="1">
    <citation type="submission" date="2023-02" db="EMBL/GenBank/DDBJ databases">
        <title>Genome sequence of Sphingobacterium sp. KACC 22765.</title>
        <authorList>
            <person name="Kim S."/>
            <person name="Heo J."/>
            <person name="Kwon S.-W."/>
        </authorList>
    </citation>
    <scope>NUCLEOTIDE SEQUENCE [LARGE SCALE GENOMIC DNA]</scope>
    <source>
        <strain evidence="4 5">KACC 22765</strain>
    </source>
</reference>
<dbReference type="PANTHER" id="PTHR46825:SF11">
    <property type="entry name" value="PENICILLIN-BINDING PROTEIN 4"/>
    <property type="match status" value="1"/>
</dbReference>
<protein>
    <submittedName>
        <fullName evidence="4">Serine hydrolase</fullName>
    </submittedName>
</protein>
<accession>A0ABY7WIJ0</accession>
<evidence type="ECO:0000313" key="4">
    <source>
        <dbReference type="EMBL" id="WDF69320.1"/>
    </source>
</evidence>
<evidence type="ECO:0000256" key="1">
    <source>
        <dbReference type="ARBA" id="ARBA00004370"/>
    </source>
</evidence>
<dbReference type="InterPro" id="IPR050491">
    <property type="entry name" value="AmpC-like"/>
</dbReference>
<comment type="subcellular location">
    <subcellularLocation>
        <location evidence="1">Membrane</location>
    </subcellularLocation>
</comment>
<keyword evidence="2" id="KW-0472">Membrane</keyword>
<dbReference type="Proteomes" id="UP001221558">
    <property type="component" value="Chromosome"/>
</dbReference>
<dbReference type="GO" id="GO:0016787">
    <property type="term" value="F:hydrolase activity"/>
    <property type="evidence" value="ECO:0007669"/>
    <property type="project" value="UniProtKB-KW"/>
</dbReference>
<proteinExistence type="predicted"/>
<evidence type="ECO:0000259" key="3">
    <source>
        <dbReference type="Pfam" id="PF00144"/>
    </source>
</evidence>
<keyword evidence="4" id="KW-0378">Hydrolase</keyword>
<evidence type="ECO:0000256" key="2">
    <source>
        <dbReference type="ARBA" id="ARBA00023136"/>
    </source>
</evidence>
<dbReference type="RefSeq" id="WP_274268044.1">
    <property type="nucleotide sequence ID" value="NZ_CP117880.1"/>
</dbReference>
<keyword evidence="5" id="KW-1185">Reference proteome</keyword>
<organism evidence="4 5">
    <name type="scientific">Sphingobacterium oryzagri</name>
    <dbReference type="NCBI Taxonomy" id="3025669"/>
    <lineage>
        <taxon>Bacteria</taxon>
        <taxon>Pseudomonadati</taxon>
        <taxon>Bacteroidota</taxon>
        <taxon>Sphingobacteriia</taxon>
        <taxon>Sphingobacteriales</taxon>
        <taxon>Sphingobacteriaceae</taxon>
        <taxon>Sphingobacterium</taxon>
    </lineage>
</organism>
<sequence length="383" mass="43193">MFLSLIGCSSPEAKQKEIIQKQGEKDSIALVYDPANADKEIDAFMQKLHKKSAFNGAVLVAKGGKILYQNAFGWADYLLKDSLTIQSKFELASVTKPMTAIGTLKLVEEGKLKLDQTVNDFFPEFPYPGVTIKMLLSHRSGLPNYVYFAEDVWPDKKKAMSNMDAMDLLIQHKPARYGAPDGRFLYNNSNFMVLASIIEKVTGKSFTVYMKEVLFDPAGMKNTAVLSTAVYEKIPTNVIGHDKVWRRSVVQNFLDGPVGDKGIYSTVQDLYLLDLALRDGRILKKETLDSAYVPRSDAKRSLFSYGYGWRTFSPKDAQIVYHTGWWHGFRNLYVRDLTNDVTIVLLSNMANGSLVKLDDLYKILKMPILRQNAYNANGDFIVN</sequence>